<organism evidence="10 11">
    <name type="scientific">Nezara viridula</name>
    <name type="common">Southern green stink bug</name>
    <name type="synonym">Cimex viridulus</name>
    <dbReference type="NCBI Taxonomy" id="85310"/>
    <lineage>
        <taxon>Eukaryota</taxon>
        <taxon>Metazoa</taxon>
        <taxon>Ecdysozoa</taxon>
        <taxon>Arthropoda</taxon>
        <taxon>Hexapoda</taxon>
        <taxon>Insecta</taxon>
        <taxon>Pterygota</taxon>
        <taxon>Neoptera</taxon>
        <taxon>Paraneoptera</taxon>
        <taxon>Hemiptera</taxon>
        <taxon>Heteroptera</taxon>
        <taxon>Panheteroptera</taxon>
        <taxon>Pentatomomorpha</taxon>
        <taxon>Pentatomoidea</taxon>
        <taxon>Pentatomidae</taxon>
        <taxon>Pentatominae</taxon>
        <taxon>Nezara</taxon>
    </lineage>
</organism>
<keyword evidence="5 7" id="KW-0238">DNA-binding</keyword>
<dbReference type="SMART" id="SM00526">
    <property type="entry name" value="H15"/>
    <property type="match status" value="1"/>
</dbReference>
<dbReference type="GO" id="GO:0031492">
    <property type="term" value="F:nucleosomal DNA binding"/>
    <property type="evidence" value="ECO:0007669"/>
    <property type="project" value="TreeGrafter"/>
</dbReference>
<dbReference type="GO" id="GO:0000786">
    <property type="term" value="C:nucleosome"/>
    <property type="evidence" value="ECO:0007669"/>
    <property type="project" value="InterPro"/>
</dbReference>
<dbReference type="CDD" id="cd00073">
    <property type="entry name" value="H15"/>
    <property type="match status" value="1"/>
</dbReference>
<dbReference type="Pfam" id="PF00538">
    <property type="entry name" value="Linker_histone"/>
    <property type="match status" value="1"/>
</dbReference>
<evidence type="ECO:0000256" key="4">
    <source>
        <dbReference type="ARBA" id="ARBA00022454"/>
    </source>
</evidence>
<dbReference type="GO" id="GO:0003690">
    <property type="term" value="F:double-stranded DNA binding"/>
    <property type="evidence" value="ECO:0007669"/>
    <property type="project" value="TreeGrafter"/>
</dbReference>
<evidence type="ECO:0000256" key="6">
    <source>
        <dbReference type="ARBA" id="ARBA00023242"/>
    </source>
</evidence>
<reference evidence="10" key="1">
    <citation type="submission" date="2022-01" db="EMBL/GenBank/DDBJ databases">
        <authorList>
            <person name="King R."/>
        </authorList>
    </citation>
    <scope>NUCLEOTIDE SEQUENCE</scope>
</reference>
<evidence type="ECO:0000313" key="11">
    <source>
        <dbReference type="Proteomes" id="UP001152798"/>
    </source>
</evidence>
<dbReference type="GO" id="GO:0030261">
    <property type="term" value="P:chromosome condensation"/>
    <property type="evidence" value="ECO:0007669"/>
    <property type="project" value="TreeGrafter"/>
</dbReference>
<dbReference type="Proteomes" id="UP001152798">
    <property type="component" value="Chromosome 7"/>
</dbReference>
<keyword evidence="4 7" id="KW-0158">Chromosome</keyword>
<evidence type="ECO:0000259" key="9">
    <source>
        <dbReference type="PROSITE" id="PS51504"/>
    </source>
</evidence>
<dbReference type="FunFam" id="1.10.10.10:FF:000140">
    <property type="entry name" value="Histone H1.0"/>
    <property type="match status" value="1"/>
</dbReference>
<protein>
    <recommendedName>
        <fullName evidence="9">H15 domain-containing protein</fullName>
    </recommendedName>
</protein>
<feature type="compositionally biased region" description="Basic residues" evidence="8">
    <location>
        <begin position="92"/>
        <end position="103"/>
    </location>
</feature>
<dbReference type="PRINTS" id="PR00624">
    <property type="entry name" value="HISTONEH5"/>
</dbReference>
<evidence type="ECO:0000256" key="7">
    <source>
        <dbReference type="RuleBase" id="RU003894"/>
    </source>
</evidence>
<dbReference type="PANTHER" id="PTHR11467">
    <property type="entry name" value="HISTONE H1"/>
    <property type="match status" value="1"/>
</dbReference>
<dbReference type="GO" id="GO:0030527">
    <property type="term" value="F:structural constituent of chromatin"/>
    <property type="evidence" value="ECO:0007669"/>
    <property type="project" value="InterPro"/>
</dbReference>
<dbReference type="GO" id="GO:0005634">
    <property type="term" value="C:nucleus"/>
    <property type="evidence" value="ECO:0007669"/>
    <property type="project" value="UniProtKB-SubCell"/>
</dbReference>
<evidence type="ECO:0000256" key="5">
    <source>
        <dbReference type="ARBA" id="ARBA00023125"/>
    </source>
</evidence>
<proteinExistence type="inferred from homology"/>
<feature type="domain" description="H15" evidence="9">
    <location>
        <begin position="12"/>
        <end position="86"/>
    </location>
</feature>
<evidence type="ECO:0000256" key="8">
    <source>
        <dbReference type="SAM" id="MobiDB-lite"/>
    </source>
</evidence>
<dbReference type="PROSITE" id="PS51504">
    <property type="entry name" value="H15"/>
    <property type="match status" value="1"/>
</dbReference>
<evidence type="ECO:0000256" key="3">
    <source>
        <dbReference type="ARBA" id="ARBA00004286"/>
    </source>
</evidence>
<feature type="region of interest" description="Disordered" evidence="8">
    <location>
        <begin position="92"/>
        <end position="140"/>
    </location>
</feature>
<comment type="similarity">
    <text evidence="7">Belongs to the histone H1/H5 family.</text>
</comment>
<dbReference type="SUPFAM" id="SSF46785">
    <property type="entry name" value="Winged helix' DNA-binding domain"/>
    <property type="match status" value="1"/>
</dbReference>
<dbReference type="GO" id="GO:0045910">
    <property type="term" value="P:negative regulation of DNA recombination"/>
    <property type="evidence" value="ECO:0007669"/>
    <property type="project" value="TreeGrafter"/>
</dbReference>
<dbReference type="InterPro" id="IPR036388">
    <property type="entry name" value="WH-like_DNA-bd_sf"/>
</dbReference>
<dbReference type="PANTHER" id="PTHR11467:SF20">
    <property type="entry name" value="H15 DOMAIN-CONTAINING PROTEIN-RELATED"/>
    <property type="match status" value="1"/>
</dbReference>
<dbReference type="InterPro" id="IPR005818">
    <property type="entry name" value="Histone_H1/H5_H15"/>
</dbReference>
<dbReference type="Gene3D" id="1.10.10.10">
    <property type="entry name" value="Winged helix-like DNA-binding domain superfamily/Winged helix DNA-binding domain"/>
    <property type="match status" value="1"/>
</dbReference>
<dbReference type="AlphaFoldDB" id="A0A9P0HSX0"/>
<sequence length="140" mass="15520">MKDSKTKTKTSTHPPMKDMVINAISTLRERKGSSLYAIKKFISSNYKVDVNKLSHFIKKSLKSAVTSGEIIQTKGRGASGSFLMSKVFGKTKKPSATKAKKSKSSSEIKKKVVKKKSGEKKSSRTSMVMNATNRRKVECR</sequence>
<dbReference type="InterPro" id="IPR036390">
    <property type="entry name" value="WH_DNA-bd_sf"/>
</dbReference>
<dbReference type="InterPro" id="IPR005819">
    <property type="entry name" value="H1/H5"/>
</dbReference>
<dbReference type="EMBL" id="OV725083">
    <property type="protein sequence ID" value="CAH1407421.1"/>
    <property type="molecule type" value="Genomic_DNA"/>
</dbReference>
<dbReference type="OrthoDB" id="10069608at2759"/>
<name>A0A9P0HSX0_NEZVI</name>
<dbReference type="GO" id="GO:0006334">
    <property type="term" value="P:nucleosome assembly"/>
    <property type="evidence" value="ECO:0007669"/>
    <property type="project" value="InterPro"/>
</dbReference>
<comment type="subcellular location">
    <subcellularLocation>
        <location evidence="3">Chromosome</location>
    </subcellularLocation>
    <subcellularLocation>
        <location evidence="2 7">Nucleus</location>
    </subcellularLocation>
</comment>
<evidence type="ECO:0000256" key="2">
    <source>
        <dbReference type="ARBA" id="ARBA00004123"/>
    </source>
</evidence>
<comment type="function">
    <text evidence="1">Histones H1 are necessary for the condensation of nucleosome chains into higher-order structures.</text>
</comment>
<evidence type="ECO:0000256" key="1">
    <source>
        <dbReference type="ARBA" id="ARBA00002809"/>
    </source>
</evidence>
<gene>
    <name evidence="10" type="ORF">NEZAVI_LOCUS15138</name>
</gene>
<keyword evidence="6 7" id="KW-0539">Nucleus</keyword>
<accession>A0A9P0HSX0</accession>
<keyword evidence="11" id="KW-1185">Reference proteome</keyword>
<evidence type="ECO:0000313" key="10">
    <source>
        <dbReference type="EMBL" id="CAH1407421.1"/>
    </source>
</evidence>